<comment type="cofactor">
    <cofactor evidence="1">
        <name>Mg(2+)</name>
        <dbReference type="ChEBI" id="CHEBI:18420"/>
    </cofactor>
</comment>
<dbReference type="PANTHER" id="PTHR23070">
    <property type="entry name" value="BCS1 AAA-TYPE ATPASE"/>
    <property type="match status" value="1"/>
</dbReference>
<evidence type="ECO:0000313" key="9">
    <source>
        <dbReference type="Proteomes" id="UP001497457"/>
    </source>
</evidence>
<evidence type="ECO:0000256" key="6">
    <source>
        <dbReference type="SAM" id="MobiDB-lite"/>
    </source>
</evidence>
<dbReference type="InterPro" id="IPR058017">
    <property type="entry name" value="At3g28540-like_C"/>
</dbReference>
<dbReference type="Pfam" id="PF25568">
    <property type="entry name" value="AAA_lid_At3g28540"/>
    <property type="match status" value="1"/>
</dbReference>
<dbReference type="Pfam" id="PF14363">
    <property type="entry name" value="AAA_assoc"/>
    <property type="match status" value="1"/>
</dbReference>
<dbReference type="AlphaFoldDB" id="A0ABC9GA39"/>
<evidence type="ECO:0000256" key="3">
    <source>
        <dbReference type="ARBA" id="ARBA00022842"/>
    </source>
</evidence>
<accession>A0ABC9GA39</accession>
<protein>
    <recommendedName>
        <fullName evidence="7">AAA+ ATPase domain-containing protein</fullName>
    </recommendedName>
</protein>
<feature type="region of interest" description="Disordered" evidence="6">
    <location>
        <begin position="447"/>
        <end position="470"/>
    </location>
</feature>
<dbReference type="InterPro" id="IPR003960">
    <property type="entry name" value="ATPase_AAA_CS"/>
</dbReference>
<organism evidence="8 9">
    <name type="scientific">Urochloa decumbens</name>
    <dbReference type="NCBI Taxonomy" id="240449"/>
    <lineage>
        <taxon>Eukaryota</taxon>
        <taxon>Viridiplantae</taxon>
        <taxon>Streptophyta</taxon>
        <taxon>Embryophyta</taxon>
        <taxon>Tracheophyta</taxon>
        <taxon>Spermatophyta</taxon>
        <taxon>Magnoliopsida</taxon>
        <taxon>Liliopsida</taxon>
        <taxon>Poales</taxon>
        <taxon>Poaceae</taxon>
        <taxon>PACMAD clade</taxon>
        <taxon>Panicoideae</taxon>
        <taxon>Panicodae</taxon>
        <taxon>Paniceae</taxon>
        <taxon>Melinidinae</taxon>
        <taxon>Urochloa</taxon>
    </lineage>
</organism>
<dbReference type="GO" id="GO:0005524">
    <property type="term" value="F:ATP binding"/>
    <property type="evidence" value="ECO:0007669"/>
    <property type="project" value="UniProtKB-KW"/>
</dbReference>
<reference evidence="8" key="1">
    <citation type="submission" date="2024-10" db="EMBL/GenBank/DDBJ databases">
        <authorList>
            <person name="Ryan C."/>
        </authorList>
    </citation>
    <scope>NUCLEOTIDE SEQUENCE [LARGE SCALE GENOMIC DNA]</scope>
</reference>
<proteinExistence type="inferred from homology"/>
<evidence type="ECO:0000256" key="2">
    <source>
        <dbReference type="ARBA" id="ARBA00007448"/>
    </source>
</evidence>
<keyword evidence="3" id="KW-0460">Magnesium</keyword>
<comment type="catalytic activity">
    <reaction evidence="4">
        <text>ATP + H2O = ADP + phosphate + H(+)</text>
        <dbReference type="Rhea" id="RHEA:13065"/>
        <dbReference type="ChEBI" id="CHEBI:15377"/>
        <dbReference type="ChEBI" id="CHEBI:15378"/>
        <dbReference type="ChEBI" id="CHEBI:30616"/>
        <dbReference type="ChEBI" id="CHEBI:43474"/>
        <dbReference type="ChEBI" id="CHEBI:456216"/>
    </reaction>
</comment>
<dbReference type="SMART" id="SM00382">
    <property type="entry name" value="AAA"/>
    <property type="match status" value="1"/>
</dbReference>
<gene>
    <name evidence="8" type="ORF">URODEC1_LOCUS113151</name>
</gene>
<keyword evidence="5" id="KW-0547">Nucleotide-binding</keyword>
<dbReference type="Pfam" id="PF00004">
    <property type="entry name" value="AAA"/>
    <property type="match status" value="1"/>
</dbReference>
<dbReference type="InterPro" id="IPR003959">
    <property type="entry name" value="ATPase_AAA_core"/>
</dbReference>
<dbReference type="Gene3D" id="6.10.280.40">
    <property type="match status" value="1"/>
</dbReference>
<evidence type="ECO:0000256" key="4">
    <source>
        <dbReference type="ARBA" id="ARBA00049360"/>
    </source>
</evidence>
<dbReference type="Gene3D" id="3.40.50.300">
    <property type="entry name" value="P-loop containing nucleotide triphosphate hydrolases"/>
    <property type="match status" value="1"/>
</dbReference>
<dbReference type="InterPro" id="IPR050747">
    <property type="entry name" value="Mitochondrial_chaperone_BCS1"/>
</dbReference>
<name>A0ABC9GA39_9POAL</name>
<dbReference type="InterPro" id="IPR027417">
    <property type="entry name" value="P-loop_NTPase"/>
</dbReference>
<keyword evidence="5" id="KW-0067">ATP-binding</keyword>
<dbReference type="InterPro" id="IPR003593">
    <property type="entry name" value="AAA+_ATPase"/>
</dbReference>
<dbReference type="PROSITE" id="PS00674">
    <property type="entry name" value="AAA"/>
    <property type="match status" value="1"/>
</dbReference>
<dbReference type="GO" id="GO:0006950">
    <property type="term" value="P:response to stress"/>
    <property type="evidence" value="ECO:0007669"/>
    <property type="project" value="UniProtKB-ARBA"/>
</dbReference>
<evidence type="ECO:0000313" key="8">
    <source>
        <dbReference type="EMBL" id="CAL5089061.1"/>
    </source>
</evidence>
<evidence type="ECO:0000259" key="7">
    <source>
        <dbReference type="SMART" id="SM00382"/>
    </source>
</evidence>
<dbReference type="InterPro" id="IPR025753">
    <property type="entry name" value="AAA_N_dom"/>
</dbReference>
<feature type="domain" description="AAA+ ATPase" evidence="7">
    <location>
        <begin position="236"/>
        <end position="380"/>
    </location>
</feature>
<dbReference type="CDD" id="cd19510">
    <property type="entry name" value="RecA-like_BCS1"/>
    <property type="match status" value="1"/>
</dbReference>
<dbReference type="EMBL" id="OZ075118">
    <property type="protein sequence ID" value="CAL5089061.1"/>
    <property type="molecule type" value="Genomic_DNA"/>
</dbReference>
<evidence type="ECO:0000256" key="1">
    <source>
        <dbReference type="ARBA" id="ARBA00001946"/>
    </source>
</evidence>
<dbReference type="Proteomes" id="UP001497457">
    <property type="component" value="Chromosome 8b"/>
</dbReference>
<dbReference type="SUPFAM" id="SSF52540">
    <property type="entry name" value="P-loop containing nucleoside triphosphate hydrolases"/>
    <property type="match status" value="1"/>
</dbReference>
<evidence type="ECO:0000256" key="5">
    <source>
        <dbReference type="RuleBase" id="RU003651"/>
    </source>
</evidence>
<keyword evidence="9" id="KW-1185">Reference proteome</keyword>
<comment type="similarity">
    <text evidence="2">Belongs to the AAA ATPase family. BCS1 subfamily.</text>
</comment>
<sequence length="470" mass="53502">METWWFANSTTAWLILGPLIAAYAPRQLPLSFFSSRVWRYVEALLTFLNPDLTVDIVRREWDDYSIQSSNAYNEVKAYLTAECSRDARAFRAEATGQGDKLLLGLRLGQKVADVYGGAVVWWQPVEDREDGQRFTRRCFRLTFHRSRRDLVVGEYIPHVLRRGREALFATRRRRLYSNNIITDNSYWEKVWDHVYLDHPTTFDTLAMDPARKKEIVDDLDAFRDGKEYYARVGKPWKRGYLLHGPPGTGKSSMVAAMANHLGYDIYDVELTVVRHNHDLRKLLVEITDKSVIVIEDIDCSLDLTGERRRGKKRTSSSGDDDDDKPSKVTLSGLLNFIDGLWSACGKERIVVFTTNHVDKLDPALIRRGRMDMHIEMSYCCFQAFRTLAKNYLGVDEHPLFGAIRELLGEVNMTPADIAECLMTSKGRGVDSCLEHLIEELKKAKAKAQTDEADAEDTAAACSAGRSSRIG</sequence>